<dbReference type="HOGENOM" id="CLU_3319547_0_0_6"/>
<evidence type="ECO:0000313" key="2">
    <source>
        <dbReference type="Proteomes" id="UP000032735"/>
    </source>
</evidence>
<gene>
    <name evidence="1" type="ORF">XPG1_3125</name>
</gene>
<organism evidence="1 2">
    <name type="scientific">Xenorhabdus poinarii G6</name>
    <dbReference type="NCBI Taxonomy" id="1354304"/>
    <lineage>
        <taxon>Bacteria</taxon>
        <taxon>Pseudomonadati</taxon>
        <taxon>Pseudomonadota</taxon>
        <taxon>Gammaproteobacteria</taxon>
        <taxon>Enterobacterales</taxon>
        <taxon>Morganellaceae</taxon>
        <taxon>Xenorhabdus</taxon>
    </lineage>
</organism>
<keyword evidence="2" id="KW-1185">Reference proteome</keyword>
<name>A0A068R6A0_9GAMM</name>
<reference evidence="1 2" key="1">
    <citation type="submission" date="2013-07" db="EMBL/GenBank/DDBJ databases">
        <authorList>
            <person name="Genoscope - CEA"/>
        </authorList>
    </citation>
    <scope>NUCLEOTIDE SEQUENCE [LARGE SCALE GENOMIC DNA]</scope>
    <source>
        <strain evidence="1 2">G6</strain>
    </source>
</reference>
<accession>A0A068R6A0</accession>
<dbReference type="STRING" id="1354304.XPG1_3125"/>
<sequence length="39" mass="4564">MRLLATAVFIRFPLNHHLIAAMVAAMGKKWNLFSFYYYG</sequence>
<evidence type="ECO:0000313" key="1">
    <source>
        <dbReference type="EMBL" id="CDG22767.1"/>
    </source>
</evidence>
<dbReference type="EMBL" id="FO704551">
    <property type="protein sequence ID" value="CDG22767.1"/>
    <property type="molecule type" value="Genomic_DNA"/>
</dbReference>
<dbReference type="KEGG" id="xpo:XPG1_3125"/>
<protein>
    <submittedName>
        <fullName evidence="1">Uncharacterized protein</fullName>
    </submittedName>
</protein>
<dbReference type="Proteomes" id="UP000032735">
    <property type="component" value="Chromosome"/>
</dbReference>
<proteinExistence type="predicted"/>
<dbReference type="AlphaFoldDB" id="A0A068R6A0"/>